<dbReference type="Proteomes" id="UP000789326">
    <property type="component" value="Unassembled WGS sequence"/>
</dbReference>
<keyword evidence="1" id="KW-0808">Transferase</keyword>
<feature type="domain" description="4'-phosphopantetheinyl transferase" evidence="2">
    <location>
        <begin position="139"/>
        <end position="214"/>
    </location>
</feature>
<gene>
    <name evidence="3" type="ORF">SRABI133_00294</name>
</gene>
<dbReference type="InterPro" id="IPR037143">
    <property type="entry name" value="4-PPantetheinyl_Trfase_dom_sf"/>
</dbReference>
<dbReference type="Gene3D" id="3.90.470.20">
    <property type="entry name" value="4'-phosphopantetheinyl transferase domain"/>
    <property type="match status" value="1"/>
</dbReference>
<name>A0A9W4KL96_9BACI</name>
<dbReference type="Pfam" id="PF01648">
    <property type="entry name" value="ACPS"/>
    <property type="match status" value="1"/>
</dbReference>
<protein>
    <recommendedName>
        <fullName evidence="2">4'-phosphopantetheinyl transferase domain-containing protein</fullName>
    </recommendedName>
</protein>
<dbReference type="InterPro" id="IPR008278">
    <property type="entry name" value="4-PPantetheinyl_Trfase_dom"/>
</dbReference>
<dbReference type="GO" id="GO:0000287">
    <property type="term" value="F:magnesium ion binding"/>
    <property type="evidence" value="ECO:0007669"/>
    <property type="project" value="InterPro"/>
</dbReference>
<dbReference type="SUPFAM" id="SSF56214">
    <property type="entry name" value="4'-phosphopantetheinyl transferase"/>
    <property type="match status" value="1"/>
</dbReference>
<organism evidence="3 4">
    <name type="scientific">Peribacillus simplex</name>
    <dbReference type="NCBI Taxonomy" id="1478"/>
    <lineage>
        <taxon>Bacteria</taxon>
        <taxon>Bacillati</taxon>
        <taxon>Bacillota</taxon>
        <taxon>Bacilli</taxon>
        <taxon>Bacillales</taxon>
        <taxon>Bacillaceae</taxon>
        <taxon>Peribacillus</taxon>
    </lineage>
</organism>
<evidence type="ECO:0000313" key="3">
    <source>
        <dbReference type="EMBL" id="CAH0133560.1"/>
    </source>
</evidence>
<dbReference type="GO" id="GO:0008897">
    <property type="term" value="F:holo-[acyl-carrier-protein] synthase activity"/>
    <property type="evidence" value="ECO:0007669"/>
    <property type="project" value="InterPro"/>
</dbReference>
<dbReference type="AlphaFoldDB" id="A0A9W4KL96"/>
<accession>A0A9W4KL96</accession>
<dbReference type="EMBL" id="CAKKMG010000002">
    <property type="protein sequence ID" value="CAH0133560.1"/>
    <property type="molecule type" value="Genomic_DNA"/>
</dbReference>
<proteinExistence type="predicted"/>
<reference evidence="3" key="1">
    <citation type="submission" date="2021-11" db="EMBL/GenBank/DDBJ databases">
        <authorList>
            <person name="Bulgarelli D."/>
        </authorList>
    </citation>
    <scope>NUCLEOTIDE SEQUENCE</scope>
    <source>
        <strain evidence="3">Bi133</strain>
    </source>
</reference>
<evidence type="ECO:0000313" key="4">
    <source>
        <dbReference type="Proteomes" id="UP000789326"/>
    </source>
</evidence>
<evidence type="ECO:0000259" key="2">
    <source>
        <dbReference type="Pfam" id="PF01648"/>
    </source>
</evidence>
<sequence>MEKNCSYSRKKKGGKLYLIEYFMNKKTIYKSYIKFYEADSVNLDYIDDIFNEKEWNYLNLQNGKRTIEAKKSLYFGKKAIMEFLDIGLDEIKNVSLLKGVFGQPIIVNNLFLLMNMNIGISITHTDKTFGILIFDQLHPMGIDIETKTKNDSEFLETYLTESEKKMIKDSEGLLSKEIFFSAKESLSKILKTGLTSPLEIYEISKVEMDQDNISLFYRNFPQYKSTVVLVNDEIRSVTFPINSTKIIEGEYQWN</sequence>
<evidence type="ECO:0000256" key="1">
    <source>
        <dbReference type="ARBA" id="ARBA00022679"/>
    </source>
</evidence>
<comment type="caution">
    <text evidence="3">The sequence shown here is derived from an EMBL/GenBank/DDBJ whole genome shotgun (WGS) entry which is preliminary data.</text>
</comment>